<dbReference type="RefSeq" id="WP_419192136.1">
    <property type="nucleotide sequence ID" value="NZ_CP036287.1"/>
</dbReference>
<dbReference type="AlphaFoldDB" id="A0A518BG10"/>
<name>A0A518BG10_9BACT</name>
<dbReference type="EMBL" id="CP036287">
    <property type="protein sequence ID" value="QDU65914.1"/>
    <property type="molecule type" value="Genomic_DNA"/>
</dbReference>
<sequence>MGTTNRPQVIPTLQPARAASVHGRALDLAVWCADQTTDASTRAARASWTPIREAASQVALAVVEALLLPRRREALGRAERSLEELRERVVSGATAVGVNLVQVRFLLDEIDAVEGQVAALRRGPVELSVVSEG</sequence>
<evidence type="ECO:0000313" key="1">
    <source>
        <dbReference type="EMBL" id="QDU65914.1"/>
    </source>
</evidence>
<proteinExistence type="predicted"/>
<organism evidence="1 2">
    <name type="scientific">Engelhardtia mirabilis</name>
    <dbReference type="NCBI Taxonomy" id="2528011"/>
    <lineage>
        <taxon>Bacteria</taxon>
        <taxon>Pseudomonadati</taxon>
        <taxon>Planctomycetota</taxon>
        <taxon>Planctomycetia</taxon>
        <taxon>Planctomycetia incertae sedis</taxon>
        <taxon>Engelhardtia</taxon>
    </lineage>
</organism>
<keyword evidence="2" id="KW-1185">Reference proteome</keyword>
<evidence type="ECO:0000313" key="2">
    <source>
        <dbReference type="Proteomes" id="UP000316921"/>
    </source>
</evidence>
<dbReference type="KEGG" id="pbap:Pla133_09800"/>
<accession>A0A518BG10</accession>
<gene>
    <name evidence="1" type="ORF">Pla133_09800</name>
</gene>
<protein>
    <submittedName>
        <fullName evidence="1">Uncharacterized protein</fullName>
    </submittedName>
</protein>
<dbReference type="Proteomes" id="UP000316921">
    <property type="component" value="Chromosome"/>
</dbReference>
<reference evidence="1 2" key="1">
    <citation type="submission" date="2019-02" db="EMBL/GenBank/DDBJ databases">
        <title>Deep-cultivation of Planctomycetes and their phenomic and genomic characterization uncovers novel biology.</title>
        <authorList>
            <person name="Wiegand S."/>
            <person name="Jogler M."/>
            <person name="Boedeker C."/>
            <person name="Pinto D."/>
            <person name="Vollmers J."/>
            <person name="Rivas-Marin E."/>
            <person name="Kohn T."/>
            <person name="Peeters S.H."/>
            <person name="Heuer A."/>
            <person name="Rast P."/>
            <person name="Oberbeckmann S."/>
            <person name="Bunk B."/>
            <person name="Jeske O."/>
            <person name="Meyerdierks A."/>
            <person name="Storesund J.E."/>
            <person name="Kallscheuer N."/>
            <person name="Luecker S."/>
            <person name="Lage O.M."/>
            <person name="Pohl T."/>
            <person name="Merkel B.J."/>
            <person name="Hornburger P."/>
            <person name="Mueller R.-W."/>
            <person name="Bruemmer F."/>
            <person name="Labrenz M."/>
            <person name="Spormann A.M."/>
            <person name="Op den Camp H."/>
            <person name="Overmann J."/>
            <person name="Amann R."/>
            <person name="Jetten M.S.M."/>
            <person name="Mascher T."/>
            <person name="Medema M.H."/>
            <person name="Devos D.P."/>
            <person name="Kaster A.-K."/>
            <person name="Ovreas L."/>
            <person name="Rohde M."/>
            <person name="Galperin M.Y."/>
            <person name="Jogler C."/>
        </authorList>
    </citation>
    <scope>NUCLEOTIDE SEQUENCE [LARGE SCALE GENOMIC DNA]</scope>
    <source>
        <strain evidence="1 2">Pla133</strain>
    </source>
</reference>